<evidence type="ECO:0000259" key="3">
    <source>
        <dbReference type="Pfam" id="PF13439"/>
    </source>
</evidence>
<sequence length="375" mass="42825">MKIGIDSRAAALYRGTGIGNYTYQLIKNFNKIDSQNDYFVLAPPNTSFELDLNHNFNIVNASISNKKNFWQNISNYNLIKKNDFDIYHVPQNGIGLSPNTPCNSIITLHDIIPLKMPETVSPILLKIFSEEIPKIISKTNAIITVSNFSKNDICKELNYPENKVFVTHLAAEDIYKPLDNYMCRKILKYKYNINDNFILYVGGFSPRKNIIGLIESFSLFKNMKKNSTKLVIIGSHGISYEKYKQRAYELNIDDSILFPGFIPLEHMPLFYNAAIMLVYPSFYEGFGLPPLESMACGTPVIASNVTSMPEVLQDCALLINPFDINELTDSITRLHEDFLLRSSLIEKGLKHSNKFNWKKTTIKTLKYYIKASNPH</sequence>
<protein>
    <submittedName>
        <fullName evidence="4">Glycosyltransferase</fullName>
    </submittedName>
</protein>
<evidence type="ECO:0000313" key="4">
    <source>
        <dbReference type="EMBL" id="MPQ43005.1"/>
    </source>
</evidence>
<dbReference type="Pfam" id="PF13439">
    <property type="entry name" value="Glyco_transf_4"/>
    <property type="match status" value="1"/>
</dbReference>
<evidence type="ECO:0000313" key="5">
    <source>
        <dbReference type="Proteomes" id="UP000430345"/>
    </source>
</evidence>
<dbReference type="PANTHER" id="PTHR46401:SF2">
    <property type="entry name" value="GLYCOSYLTRANSFERASE WBBK-RELATED"/>
    <property type="match status" value="1"/>
</dbReference>
<comment type="caution">
    <text evidence="4">The sequence shown here is derived from an EMBL/GenBank/DDBJ whole genome shotgun (WGS) entry which is preliminary data.</text>
</comment>
<dbReference type="InterPro" id="IPR028098">
    <property type="entry name" value="Glyco_trans_4-like_N"/>
</dbReference>
<reference evidence="4 5" key="1">
    <citation type="submission" date="2019-10" db="EMBL/GenBank/DDBJ databases">
        <title>The Genome Sequence of Clostridium tarantellae Isolated from Fish Brain.</title>
        <authorList>
            <person name="Bano L."/>
            <person name="Kiel M."/>
            <person name="Sales G."/>
            <person name="Doxey A.C."/>
            <person name="Mansfield M.J."/>
            <person name="Schiavone M."/>
            <person name="Rossetto O."/>
            <person name="Pirazzini M."/>
            <person name="Dobrindt U."/>
            <person name="Montecucco C."/>
        </authorList>
    </citation>
    <scope>NUCLEOTIDE SEQUENCE [LARGE SCALE GENOMIC DNA]</scope>
    <source>
        <strain evidence="4 5">DSM 3997</strain>
    </source>
</reference>
<dbReference type="OrthoDB" id="9797829at2"/>
<dbReference type="InterPro" id="IPR001296">
    <property type="entry name" value="Glyco_trans_1"/>
</dbReference>
<accession>A0A6I1MHW9</accession>
<dbReference type="Gene3D" id="3.40.50.2000">
    <property type="entry name" value="Glycogen Phosphorylase B"/>
    <property type="match status" value="2"/>
</dbReference>
<dbReference type="SUPFAM" id="SSF53756">
    <property type="entry name" value="UDP-Glycosyltransferase/glycogen phosphorylase"/>
    <property type="match status" value="1"/>
</dbReference>
<dbReference type="AlphaFoldDB" id="A0A6I1MHW9"/>
<keyword evidence="1 4" id="KW-0808">Transferase</keyword>
<gene>
    <name evidence="4" type="ORF">GBZ86_04435</name>
</gene>
<organism evidence="4 5">
    <name type="scientific">Clostridium tarantellae</name>
    <dbReference type="NCBI Taxonomy" id="39493"/>
    <lineage>
        <taxon>Bacteria</taxon>
        <taxon>Bacillati</taxon>
        <taxon>Bacillota</taxon>
        <taxon>Clostridia</taxon>
        <taxon>Eubacteriales</taxon>
        <taxon>Clostridiaceae</taxon>
        <taxon>Clostridium</taxon>
    </lineage>
</organism>
<feature type="domain" description="Glycosyltransferase subfamily 4-like N-terminal" evidence="3">
    <location>
        <begin position="17"/>
        <end position="168"/>
    </location>
</feature>
<evidence type="ECO:0000256" key="1">
    <source>
        <dbReference type="ARBA" id="ARBA00022679"/>
    </source>
</evidence>
<dbReference type="FunFam" id="3.40.50.2000:FF:000119">
    <property type="entry name" value="Glycosyl transferase group 1"/>
    <property type="match status" value="1"/>
</dbReference>
<dbReference type="GO" id="GO:0009103">
    <property type="term" value="P:lipopolysaccharide biosynthetic process"/>
    <property type="evidence" value="ECO:0007669"/>
    <property type="project" value="TreeGrafter"/>
</dbReference>
<dbReference type="GO" id="GO:0016757">
    <property type="term" value="F:glycosyltransferase activity"/>
    <property type="evidence" value="ECO:0007669"/>
    <property type="project" value="InterPro"/>
</dbReference>
<dbReference type="PANTHER" id="PTHR46401">
    <property type="entry name" value="GLYCOSYLTRANSFERASE WBBK-RELATED"/>
    <property type="match status" value="1"/>
</dbReference>
<dbReference type="Pfam" id="PF00534">
    <property type="entry name" value="Glycos_transf_1"/>
    <property type="match status" value="1"/>
</dbReference>
<evidence type="ECO:0000259" key="2">
    <source>
        <dbReference type="Pfam" id="PF00534"/>
    </source>
</evidence>
<proteinExistence type="predicted"/>
<dbReference type="CDD" id="cd03809">
    <property type="entry name" value="GT4_MtfB-like"/>
    <property type="match status" value="1"/>
</dbReference>
<dbReference type="RefSeq" id="WP_152888134.1">
    <property type="nucleotide sequence ID" value="NZ_WHJC01000033.1"/>
</dbReference>
<name>A0A6I1MHW9_9CLOT</name>
<dbReference type="Proteomes" id="UP000430345">
    <property type="component" value="Unassembled WGS sequence"/>
</dbReference>
<keyword evidence="5" id="KW-1185">Reference proteome</keyword>
<dbReference type="EMBL" id="WHJC01000033">
    <property type="protein sequence ID" value="MPQ43005.1"/>
    <property type="molecule type" value="Genomic_DNA"/>
</dbReference>
<feature type="domain" description="Glycosyl transferase family 1" evidence="2">
    <location>
        <begin position="194"/>
        <end position="350"/>
    </location>
</feature>